<proteinExistence type="predicted"/>
<protein>
    <recommendedName>
        <fullName evidence="3">HEAT repeat domain-containing protein</fullName>
    </recommendedName>
</protein>
<accession>A0ABN2HNZ1</accession>
<comment type="caution">
    <text evidence="1">The sequence shown here is derived from an EMBL/GenBank/DDBJ whole genome shotgun (WGS) entry which is preliminary data.</text>
</comment>
<dbReference type="InterPro" id="IPR011989">
    <property type="entry name" value="ARM-like"/>
</dbReference>
<evidence type="ECO:0000313" key="1">
    <source>
        <dbReference type="EMBL" id="GAA1690972.1"/>
    </source>
</evidence>
<evidence type="ECO:0000313" key="2">
    <source>
        <dbReference type="Proteomes" id="UP001500280"/>
    </source>
</evidence>
<sequence length="1106" mass="121748">MRATDLLRSIDNLPYGERLRRVITEARGLSASDLQNLLGELTTGTPYERSLGLTIAEATRDVATVTRLLNDPIPAVHSRALAAVGNGVPVSDDDLRILYDDAPAALRIGLLKVVRKTGRTRLAARLIDEHRERWGDPAAAALLVANDDATVERLLPELAYCLGSGDWRRLGAKHPKPVHDYALRTLPAGPDRNEWWQGPAFGLTGVLEHDPERTTLLLVRALPPEQLPTAITSVFGQLIDADPLVLELLLEPERAHAIRQVLTPAVRRRLNRYADDDLIALGELLWPDPTALLEDLPPSRRAAIFNGITKSVDLGQAVLPARLLTVLPYELRVEQARRMLTLAPIADHDRERRRITAYLPYDEAFALLAPDVHHPDADDRAIVYRSVIAAAGRSRQPAAIESALEWATKVRNDRDGVRGAVMQAVNELPPSTLSDQLTGSLQILSTAVLESRDASWGTRTWLVEIALSALRQGAARNQIALLEWGLETHGRVTENHGIIKLYGVIDGLPRGQELAVYDVLRPYVDNAVARTEFRLPFAIARAFDKRGWTIDHLQDALAQGVWSNQENTVDQACELWLWRRDTRSERVAEIIQRDVGMAQWPHVWGVVTELRTDLLDAVFAEPERIHRFDGDYPDWEVPLRALRSWLPRQQARYGELIAQAAADERMPEWARAQAVSTLGRIPSIGRAALEPFLQHDNVLLQEAALSALAWTDSPQEVLPVLLAHANDDRARVASYAVSRAARFVRPSLLPGLLHPILVGDGAKVTSRKEAARLLGSLRAPGASAVLADAWAGAHRDVRAAITSAASLYLLHEPASWALLQEAVHDSDATAVVLTQRPAYGLATKYRSRYAELVVAVTNRPEPEVVRTALQALPRWAPWSPSVAPVCAGFIADLNSKAWSAAMSALVSIVATDPGLGLDDLQAAVRLLVRAENDPNLPNATPDRDHPARQRLAELGKRLIATLQSKPAESRQTLKVIAAELDSPELLDLRLDLLVRSIAWDDLAAELTALIEAVADRPIVAYNTAFRLGARLGQSHAWTPEQLEPSVRDLLRSDNLMAGFLAWTIIGAGGRRTGWAPTWRELLVALRNHPQADVRQAALETVTATES</sequence>
<evidence type="ECO:0008006" key="3">
    <source>
        <dbReference type="Google" id="ProtNLM"/>
    </source>
</evidence>
<gene>
    <name evidence="1" type="ORF">GCM10009745_40320</name>
</gene>
<dbReference type="InterPro" id="IPR016024">
    <property type="entry name" value="ARM-type_fold"/>
</dbReference>
<organism evidence="1 2">
    <name type="scientific">Kribbella yunnanensis</name>
    <dbReference type="NCBI Taxonomy" id="190194"/>
    <lineage>
        <taxon>Bacteria</taxon>
        <taxon>Bacillati</taxon>
        <taxon>Actinomycetota</taxon>
        <taxon>Actinomycetes</taxon>
        <taxon>Propionibacteriales</taxon>
        <taxon>Kribbellaceae</taxon>
        <taxon>Kribbella</taxon>
    </lineage>
</organism>
<dbReference type="Gene3D" id="1.25.10.10">
    <property type="entry name" value="Leucine-rich Repeat Variant"/>
    <property type="match status" value="1"/>
</dbReference>
<dbReference type="EMBL" id="BAAANF010000015">
    <property type="protein sequence ID" value="GAA1690972.1"/>
    <property type="molecule type" value="Genomic_DNA"/>
</dbReference>
<dbReference type="SUPFAM" id="SSF48371">
    <property type="entry name" value="ARM repeat"/>
    <property type="match status" value="1"/>
</dbReference>
<reference evidence="2" key="1">
    <citation type="journal article" date="2019" name="Int. J. Syst. Evol. Microbiol.">
        <title>The Global Catalogue of Microorganisms (GCM) 10K type strain sequencing project: providing services to taxonomists for standard genome sequencing and annotation.</title>
        <authorList>
            <consortium name="The Broad Institute Genomics Platform"/>
            <consortium name="The Broad Institute Genome Sequencing Center for Infectious Disease"/>
            <person name="Wu L."/>
            <person name="Ma J."/>
        </authorList>
    </citation>
    <scope>NUCLEOTIDE SEQUENCE [LARGE SCALE GENOMIC DNA]</scope>
    <source>
        <strain evidence="2">JCM 14307</strain>
    </source>
</reference>
<dbReference type="RefSeq" id="WP_344153948.1">
    <property type="nucleotide sequence ID" value="NZ_BAAANF010000015.1"/>
</dbReference>
<keyword evidence="2" id="KW-1185">Reference proteome</keyword>
<name>A0ABN2HNZ1_9ACTN</name>
<dbReference type="Proteomes" id="UP001500280">
    <property type="component" value="Unassembled WGS sequence"/>
</dbReference>